<dbReference type="InterPro" id="IPR036388">
    <property type="entry name" value="WH-like_DNA-bd_sf"/>
</dbReference>
<dbReference type="GO" id="GO:0003677">
    <property type="term" value="F:DNA binding"/>
    <property type="evidence" value="ECO:0007669"/>
    <property type="project" value="UniProtKB-KW"/>
</dbReference>
<comment type="similarity">
    <text evidence="1">Belongs to the LysR transcriptional regulatory family.</text>
</comment>
<keyword evidence="7" id="KW-1185">Reference proteome</keyword>
<evidence type="ECO:0000256" key="3">
    <source>
        <dbReference type="ARBA" id="ARBA00023125"/>
    </source>
</evidence>
<gene>
    <name evidence="6" type="ORF">H8695_09590</name>
</gene>
<dbReference type="InterPro" id="IPR000847">
    <property type="entry name" value="LysR_HTH_N"/>
</dbReference>
<dbReference type="SUPFAM" id="SSF53850">
    <property type="entry name" value="Periplasmic binding protein-like II"/>
    <property type="match status" value="1"/>
</dbReference>
<keyword evidence="3" id="KW-0238">DNA-binding</keyword>
<dbReference type="Gene3D" id="3.40.190.290">
    <property type="match status" value="1"/>
</dbReference>
<evidence type="ECO:0000256" key="2">
    <source>
        <dbReference type="ARBA" id="ARBA00023015"/>
    </source>
</evidence>
<protein>
    <submittedName>
        <fullName evidence="6">LysR family transcriptional regulator</fullName>
    </submittedName>
</protein>
<evidence type="ECO:0000313" key="6">
    <source>
        <dbReference type="EMBL" id="MBC8536938.1"/>
    </source>
</evidence>
<sequence length="295" mass="33323">MELRVLRYFLMVAREENITRAAQFLHLTQPTLSRQLAALERELGVKLFRRSNHNIVLTEQGMLLKRRAQELISLADKTEREFHQAESLGGELAIGSGELQSTHLLSELLAAFHRENPLVRFEIYSGNADNIKDRIESGNLDLGLLLEPVDIGRYDFVRMPGREQWGVLVSEDSPLAQQQAVGPELLAGEPLIFSRRELVQHELLNWFGPYADQITTTASGNLLYNMAALARSRLGVVMCLRLDCRYEGLRYVPLSPPLTSGTVLVWKKAQTLSPTAQAFIRHTKKYLKSISDDSI</sequence>
<dbReference type="InterPro" id="IPR005119">
    <property type="entry name" value="LysR_subst-bd"/>
</dbReference>
<feature type="domain" description="HTH lysR-type" evidence="5">
    <location>
        <begin position="1"/>
        <end position="58"/>
    </location>
</feature>
<evidence type="ECO:0000259" key="5">
    <source>
        <dbReference type="PROSITE" id="PS50931"/>
    </source>
</evidence>
<dbReference type="RefSeq" id="WP_249301010.1">
    <property type="nucleotide sequence ID" value="NZ_JACRSP010000004.1"/>
</dbReference>
<dbReference type="Pfam" id="PF00126">
    <property type="entry name" value="HTH_1"/>
    <property type="match status" value="1"/>
</dbReference>
<dbReference type="PANTHER" id="PTHR30346:SF28">
    <property type="entry name" value="HTH-TYPE TRANSCRIPTIONAL REGULATOR CYNR"/>
    <property type="match status" value="1"/>
</dbReference>
<reference evidence="6" key="1">
    <citation type="submission" date="2020-08" db="EMBL/GenBank/DDBJ databases">
        <title>Genome public.</title>
        <authorList>
            <person name="Liu C."/>
            <person name="Sun Q."/>
        </authorList>
    </citation>
    <scope>NUCLEOTIDE SEQUENCE</scope>
    <source>
        <strain evidence="6">BX7</strain>
    </source>
</reference>
<evidence type="ECO:0000256" key="4">
    <source>
        <dbReference type="ARBA" id="ARBA00023163"/>
    </source>
</evidence>
<organism evidence="6 7">
    <name type="scientific">Feifania hominis</name>
    <dbReference type="NCBI Taxonomy" id="2763660"/>
    <lineage>
        <taxon>Bacteria</taxon>
        <taxon>Bacillati</taxon>
        <taxon>Bacillota</taxon>
        <taxon>Clostridia</taxon>
        <taxon>Eubacteriales</taxon>
        <taxon>Feifaniaceae</taxon>
        <taxon>Feifania</taxon>
    </lineage>
</organism>
<name>A0A926DF09_9FIRM</name>
<keyword evidence="4" id="KW-0804">Transcription</keyword>
<dbReference type="PANTHER" id="PTHR30346">
    <property type="entry name" value="TRANSCRIPTIONAL DUAL REGULATOR HCAR-RELATED"/>
    <property type="match status" value="1"/>
</dbReference>
<dbReference type="SUPFAM" id="SSF46785">
    <property type="entry name" value="Winged helix' DNA-binding domain"/>
    <property type="match status" value="1"/>
</dbReference>
<accession>A0A926DF09</accession>
<dbReference type="Pfam" id="PF03466">
    <property type="entry name" value="LysR_substrate"/>
    <property type="match status" value="1"/>
</dbReference>
<proteinExistence type="inferred from homology"/>
<dbReference type="CDD" id="cd05466">
    <property type="entry name" value="PBP2_LTTR_substrate"/>
    <property type="match status" value="1"/>
</dbReference>
<dbReference type="Proteomes" id="UP000620366">
    <property type="component" value="Unassembled WGS sequence"/>
</dbReference>
<evidence type="ECO:0000256" key="1">
    <source>
        <dbReference type="ARBA" id="ARBA00009437"/>
    </source>
</evidence>
<evidence type="ECO:0000313" key="7">
    <source>
        <dbReference type="Proteomes" id="UP000620366"/>
    </source>
</evidence>
<comment type="caution">
    <text evidence="6">The sequence shown here is derived from an EMBL/GenBank/DDBJ whole genome shotgun (WGS) entry which is preliminary data.</text>
</comment>
<dbReference type="GO" id="GO:0032993">
    <property type="term" value="C:protein-DNA complex"/>
    <property type="evidence" value="ECO:0007669"/>
    <property type="project" value="TreeGrafter"/>
</dbReference>
<keyword evidence="2" id="KW-0805">Transcription regulation</keyword>
<dbReference type="GO" id="GO:0003700">
    <property type="term" value="F:DNA-binding transcription factor activity"/>
    <property type="evidence" value="ECO:0007669"/>
    <property type="project" value="InterPro"/>
</dbReference>
<dbReference type="InterPro" id="IPR036390">
    <property type="entry name" value="WH_DNA-bd_sf"/>
</dbReference>
<dbReference type="PROSITE" id="PS50931">
    <property type="entry name" value="HTH_LYSR"/>
    <property type="match status" value="1"/>
</dbReference>
<dbReference type="EMBL" id="JACRSP010000004">
    <property type="protein sequence ID" value="MBC8536938.1"/>
    <property type="molecule type" value="Genomic_DNA"/>
</dbReference>
<dbReference type="FunFam" id="1.10.10.10:FF:000001">
    <property type="entry name" value="LysR family transcriptional regulator"/>
    <property type="match status" value="1"/>
</dbReference>
<dbReference type="Gene3D" id="1.10.10.10">
    <property type="entry name" value="Winged helix-like DNA-binding domain superfamily/Winged helix DNA-binding domain"/>
    <property type="match status" value="1"/>
</dbReference>
<dbReference type="PRINTS" id="PR00039">
    <property type="entry name" value="HTHLYSR"/>
</dbReference>
<dbReference type="AlphaFoldDB" id="A0A926DF09"/>